<keyword evidence="1" id="KW-1133">Transmembrane helix</keyword>
<dbReference type="AlphaFoldDB" id="A0A382ART5"/>
<organism evidence="2">
    <name type="scientific">marine metagenome</name>
    <dbReference type="NCBI Taxonomy" id="408172"/>
    <lineage>
        <taxon>unclassified sequences</taxon>
        <taxon>metagenomes</taxon>
        <taxon>ecological metagenomes</taxon>
    </lineage>
</organism>
<reference evidence="2" key="1">
    <citation type="submission" date="2018-05" db="EMBL/GenBank/DDBJ databases">
        <authorList>
            <person name="Lanie J.A."/>
            <person name="Ng W.-L."/>
            <person name="Kazmierczak K.M."/>
            <person name="Andrzejewski T.M."/>
            <person name="Davidsen T.M."/>
            <person name="Wayne K.J."/>
            <person name="Tettelin H."/>
            <person name="Glass J.I."/>
            <person name="Rusch D."/>
            <person name="Podicherti R."/>
            <person name="Tsui H.-C.T."/>
            <person name="Winkler M.E."/>
        </authorList>
    </citation>
    <scope>NUCLEOTIDE SEQUENCE</scope>
</reference>
<protein>
    <submittedName>
        <fullName evidence="2">Uncharacterized protein</fullName>
    </submittedName>
</protein>
<feature type="transmembrane region" description="Helical" evidence="1">
    <location>
        <begin position="18"/>
        <end position="41"/>
    </location>
</feature>
<keyword evidence="1" id="KW-0812">Transmembrane</keyword>
<evidence type="ECO:0000313" key="2">
    <source>
        <dbReference type="EMBL" id="SVB03792.1"/>
    </source>
</evidence>
<dbReference type="EMBL" id="UINC01026405">
    <property type="protein sequence ID" value="SVB03792.1"/>
    <property type="molecule type" value="Genomic_DNA"/>
</dbReference>
<proteinExistence type="predicted"/>
<keyword evidence="1" id="KW-0472">Membrane</keyword>
<gene>
    <name evidence="2" type="ORF">METZ01_LOCUS156646</name>
</gene>
<evidence type="ECO:0000256" key="1">
    <source>
        <dbReference type="SAM" id="Phobius"/>
    </source>
</evidence>
<name>A0A382ART5_9ZZZZ</name>
<sequence length="52" mass="5758">MFFVGACFGIGLGLQSSYMYLTILGVVNLCLGGVFACILMLQEPKVRDRRKK</sequence>
<accession>A0A382ART5</accession>